<feature type="compositionally biased region" description="Pro residues" evidence="1">
    <location>
        <begin position="325"/>
        <end position="334"/>
    </location>
</feature>
<dbReference type="PROSITE" id="PS00636">
    <property type="entry name" value="DNAJ_1"/>
    <property type="match status" value="1"/>
</dbReference>
<comment type="caution">
    <text evidence="3">The sequence shown here is derived from an EMBL/GenBank/DDBJ whole genome shotgun (WGS) entry which is preliminary data.</text>
</comment>
<dbReference type="InterPro" id="IPR001623">
    <property type="entry name" value="DnaJ_domain"/>
</dbReference>
<feature type="compositionally biased region" description="Polar residues" evidence="1">
    <location>
        <begin position="564"/>
        <end position="573"/>
    </location>
</feature>
<feature type="compositionally biased region" description="Basic and acidic residues" evidence="1">
    <location>
        <begin position="176"/>
        <end position="185"/>
    </location>
</feature>
<evidence type="ECO:0000313" key="3">
    <source>
        <dbReference type="EMBL" id="CAF9928747.1"/>
    </source>
</evidence>
<feature type="compositionally biased region" description="Basic and acidic residues" evidence="1">
    <location>
        <begin position="359"/>
        <end position="383"/>
    </location>
</feature>
<feature type="compositionally biased region" description="Pro residues" evidence="1">
    <location>
        <begin position="130"/>
        <end position="139"/>
    </location>
</feature>
<feature type="compositionally biased region" description="Basic and acidic residues" evidence="1">
    <location>
        <begin position="118"/>
        <end position="128"/>
    </location>
</feature>
<name>A0A8H3II04_9LECA</name>
<feature type="compositionally biased region" description="Basic and acidic residues" evidence="1">
    <location>
        <begin position="88"/>
        <end position="101"/>
    </location>
</feature>
<dbReference type="SMART" id="SM00271">
    <property type="entry name" value="DnaJ"/>
    <property type="match status" value="1"/>
</dbReference>
<feature type="region of interest" description="Disordered" evidence="1">
    <location>
        <begin position="203"/>
        <end position="620"/>
    </location>
</feature>
<feature type="compositionally biased region" description="Polar residues" evidence="1">
    <location>
        <begin position="582"/>
        <end position="591"/>
    </location>
</feature>
<accession>A0A8H3II04</accession>
<feature type="region of interest" description="Disordered" evidence="1">
    <location>
        <begin position="88"/>
        <end position="188"/>
    </location>
</feature>
<gene>
    <name evidence="3" type="ORF">GOMPHAMPRED_005228</name>
</gene>
<dbReference type="EMBL" id="CAJPDQ010000030">
    <property type="protein sequence ID" value="CAF9928747.1"/>
    <property type="molecule type" value="Genomic_DNA"/>
</dbReference>
<dbReference type="SUPFAM" id="SSF46565">
    <property type="entry name" value="Chaperone J-domain"/>
    <property type="match status" value="1"/>
</dbReference>
<dbReference type="PANTHER" id="PTHR43096:SF10">
    <property type="entry name" value="CHAPERONE PROTEIN DNAJ A6, CHLOROPLASTIC"/>
    <property type="match status" value="1"/>
</dbReference>
<dbReference type="InterPro" id="IPR018253">
    <property type="entry name" value="DnaJ_domain_CS"/>
</dbReference>
<feature type="compositionally biased region" description="Basic and acidic residues" evidence="1">
    <location>
        <begin position="140"/>
        <end position="154"/>
    </location>
</feature>
<organism evidence="3 4">
    <name type="scientific">Gomphillus americanus</name>
    <dbReference type="NCBI Taxonomy" id="1940652"/>
    <lineage>
        <taxon>Eukaryota</taxon>
        <taxon>Fungi</taxon>
        <taxon>Dikarya</taxon>
        <taxon>Ascomycota</taxon>
        <taxon>Pezizomycotina</taxon>
        <taxon>Lecanoromycetes</taxon>
        <taxon>OSLEUM clade</taxon>
        <taxon>Ostropomycetidae</taxon>
        <taxon>Ostropales</taxon>
        <taxon>Graphidaceae</taxon>
        <taxon>Gomphilloideae</taxon>
        <taxon>Gomphillus</taxon>
    </lineage>
</organism>
<feature type="compositionally biased region" description="Basic and acidic residues" evidence="1">
    <location>
        <begin position="280"/>
        <end position="297"/>
    </location>
</feature>
<feature type="compositionally biased region" description="Low complexity" evidence="1">
    <location>
        <begin position="511"/>
        <end position="520"/>
    </location>
</feature>
<dbReference type="OrthoDB" id="10250354at2759"/>
<feature type="compositionally biased region" description="Basic and acidic residues" evidence="1">
    <location>
        <begin position="259"/>
        <end position="272"/>
    </location>
</feature>
<dbReference type="PROSITE" id="PS50076">
    <property type="entry name" value="DNAJ_2"/>
    <property type="match status" value="1"/>
</dbReference>
<protein>
    <recommendedName>
        <fullName evidence="2">J domain-containing protein</fullName>
    </recommendedName>
</protein>
<feature type="domain" description="J" evidence="2">
    <location>
        <begin position="9"/>
        <end position="77"/>
    </location>
</feature>
<sequence length="620" mass="69539">MPTSPLPPDPYKTLGVAKDATISAVRIAYRKLVLLSHPDKFPDEAVKAQKAEEFHRVQQAYEILSDDKKRERYDAQVRLAELKAERFREEANSPKRQESHYSPRPSAERVWTSQPIFEEIRPKARYYEDGPPPPPPLSRPEPRYEEHRPRARDYEDYDDCIPLHGTTKKAGASRVSEVRVEESSNRSRNHLRVGIAAVKAAAAFKTSSREYQESRRVRDKGRRVESQSKRHVRSSFEGDTGSETEPEIVTFMTPSYTSHKKESSRSYEDDRHHSRRKHESRASSPDRETKAEYKVHSAAEYIAKSKAASVRRPSVGRSQSISHTPPAPPPPQAPVPVAVEDGTRSSARRNATSKSSKSSKREVIEIVDPPRRRDYESEAKIPDLKTSVTSPTSLKPPPRSATMDTRGSDRSRNTMRRSATSPLVASVSASHSQKSSKLGRDTHDSGYSSPGTPDNQGSRSKTTTAYRVRKESDSDSDAAGPRYVLLDPEHRRPQAARESSLHNVSHRSERATTSGGSARHAAARSHTEEHVSHHPRPATLSRGATDRPGMLYGELRGSPEPRVQYSNVQTSQHYGPDDVQYASYSKRPSPSDNDHRHAYTHSRRGSVPIRPGRAQEVKGF</sequence>
<evidence type="ECO:0000313" key="4">
    <source>
        <dbReference type="Proteomes" id="UP000664169"/>
    </source>
</evidence>
<dbReference type="PRINTS" id="PR00625">
    <property type="entry name" value="JDOMAIN"/>
</dbReference>
<dbReference type="Gene3D" id="1.10.287.110">
    <property type="entry name" value="DnaJ domain"/>
    <property type="match status" value="1"/>
</dbReference>
<feature type="compositionally biased region" description="Polar residues" evidence="1">
    <location>
        <begin position="445"/>
        <end position="465"/>
    </location>
</feature>
<evidence type="ECO:0000259" key="2">
    <source>
        <dbReference type="PROSITE" id="PS50076"/>
    </source>
</evidence>
<evidence type="ECO:0000256" key="1">
    <source>
        <dbReference type="SAM" id="MobiDB-lite"/>
    </source>
</evidence>
<feature type="compositionally biased region" description="Low complexity" evidence="1">
    <location>
        <begin position="424"/>
        <end position="436"/>
    </location>
</feature>
<dbReference type="PANTHER" id="PTHR43096">
    <property type="entry name" value="DNAJ HOMOLOG 1, MITOCHONDRIAL-RELATED"/>
    <property type="match status" value="1"/>
</dbReference>
<proteinExistence type="predicted"/>
<feature type="compositionally biased region" description="Polar residues" evidence="1">
    <location>
        <begin position="344"/>
        <end position="356"/>
    </location>
</feature>
<dbReference type="CDD" id="cd06257">
    <property type="entry name" value="DnaJ"/>
    <property type="match status" value="1"/>
</dbReference>
<keyword evidence="4" id="KW-1185">Reference proteome</keyword>
<reference evidence="3" key="1">
    <citation type="submission" date="2021-03" db="EMBL/GenBank/DDBJ databases">
        <authorList>
            <person name="Tagirdzhanova G."/>
        </authorList>
    </citation>
    <scope>NUCLEOTIDE SEQUENCE</scope>
</reference>
<dbReference type="InterPro" id="IPR036869">
    <property type="entry name" value="J_dom_sf"/>
</dbReference>
<dbReference type="GO" id="GO:0042026">
    <property type="term" value="P:protein refolding"/>
    <property type="evidence" value="ECO:0007669"/>
    <property type="project" value="TreeGrafter"/>
</dbReference>
<dbReference type="AlphaFoldDB" id="A0A8H3II04"/>
<dbReference type="GO" id="GO:0051082">
    <property type="term" value="F:unfolded protein binding"/>
    <property type="evidence" value="ECO:0007669"/>
    <property type="project" value="TreeGrafter"/>
</dbReference>
<feature type="compositionally biased region" description="Basic and acidic residues" evidence="1">
    <location>
        <begin position="207"/>
        <end position="228"/>
    </location>
</feature>
<dbReference type="GO" id="GO:0005737">
    <property type="term" value="C:cytoplasm"/>
    <property type="evidence" value="ECO:0007669"/>
    <property type="project" value="TreeGrafter"/>
</dbReference>
<dbReference type="Proteomes" id="UP000664169">
    <property type="component" value="Unassembled WGS sequence"/>
</dbReference>
<dbReference type="Pfam" id="PF00226">
    <property type="entry name" value="DnaJ"/>
    <property type="match status" value="1"/>
</dbReference>